<feature type="signal peptide" evidence="1">
    <location>
        <begin position="1"/>
        <end position="30"/>
    </location>
</feature>
<evidence type="ECO:0000313" key="2">
    <source>
        <dbReference type="EMBL" id="GAA5116845.1"/>
    </source>
</evidence>
<dbReference type="PANTHER" id="PTHR12631">
    <property type="entry name" value="ALPHA-L-IDURONIDASE"/>
    <property type="match status" value="1"/>
</dbReference>
<dbReference type="PANTHER" id="PTHR12631:SF10">
    <property type="entry name" value="BETA-XYLOSIDASE-LIKE PROTEIN-RELATED"/>
    <property type="match status" value="1"/>
</dbReference>
<feature type="chain" id="PRO_5045435456" description="Glycosyl hydrolase family 39" evidence="1">
    <location>
        <begin position="31"/>
        <end position="451"/>
    </location>
</feature>
<organism evidence="2 3">
    <name type="scientific">Pseudonocardia adelaidensis</name>
    <dbReference type="NCBI Taxonomy" id="648754"/>
    <lineage>
        <taxon>Bacteria</taxon>
        <taxon>Bacillati</taxon>
        <taxon>Actinomycetota</taxon>
        <taxon>Actinomycetes</taxon>
        <taxon>Pseudonocardiales</taxon>
        <taxon>Pseudonocardiaceae</taxon>
        <taxon>Pseudonocardia</taxon>
    </lineage>
</organism>
<dbReference type="SUPFAM" id="SSF51445">
    <property type="entry name" value="(Trans)glycosidases"/>
    <property type="match status" value="1"/>
</dbReference>
<name>A0ABP9NGI2_9PSEU</name>
<dbReference type="Gene3D" id="3.20.20.80">
    <property type="entry name" value="Glycosidases"/>
    <property type="match status" value="1"/>
</dbReference>
<sequence>MRSPRPHAARLAVLAAVIIAGLAACSSAPSEPTTVSERTLSAIEADSGFTWDEQPVPLELGVTHTQDSLGSHDPEEATDRGKEILGDNGAIWQNNHLMGFGTDNPEPSPGDYDWDSLDQRMELTEETGGKAMLTLCCAPDWMKGGDEGDTDWSKLEDNPLPEHFADYAKLAAAAVERYPQVDRVLVWNELKGFYNQAANRWDYEGYTDFYNQVYAAVKAVRPDIKVGGPYVVLTSLDPGTTDASDQVTGPWGAVDRRALDVVDYWLQHKAGADFVAVDASTKTKDDTLPSVLDGAQKYADLDRWLHERTDLPIWWAEFYPDVPDGAQPGADSPASATATLAAVAAYARSGAAGALLWGPQGDPDLHYAALWTDSTKDDGGRPTPLTAAWQWLVPRLAKGDVEVGHSPASPMLVFRAADGAVVVNASDESVQVASDTEPVGPWSITVVPRSP</sequence>
<gene>
    <name evidence="2" type="ORF">GCM10023320_18060</name>
</gene>
<reference evidence="3" key="1">
    <citation type="journal article" date="2019" name="Int. J. Syst. Evol. Microbiol.">
        <title>The Global Catalogue of Microorganisms (GCM) 10K type strain sequencing project: providing services to taxonomists for standard genome sequencing and annotation.</title>
        <authorList>
            <consortium name="The Broad Institute Genomics Platform"/>
            <consortium name="The Broad Institute Genome Sequencing Center for Infectious Disease"/>
            <person name="Wu L."/>
            <person name="Ma J."/>
        </authorList>
    </citation>
    <scope>NUCLEOTIDE SEQUENCE [LARGE SCALE GENOMIC DNA]</scope>
    <source>
        <strain evidence="3">JCM 18302</strain>
    </source>
</reference>
<protein>
    <recommendedName>
        <fullName evidence="4">Glycosyl hydrolase family 39</fullName>
    </recommendedName>
</protein>
<comment type="caution">
    <text evidence="2">The sequence shown here is derived from an EMBL/GenBank/DDBJ whole genome shotgun (WGS) entry which is preliminary data.</text>
</comment>
<proteinExistence type="predicted"/>
<dbReference type="Proteomes" id="UP001500804">
    <property type="component" value="Unassembled WGS sequence"/>
</dbReference>
<keyword evidence="1" id="KW-0732">Signal</keyword>
<evidence type="ECO:0000256" key="1">
    <source>
        <dbReference type="SAM" id="SignalP"/>
    </source>
</evidence>
<dbReference type="PROSITE" id="PS51257">
    <property type="entry name" value="PROKAR_LIPOPROTEIN"/>
    <property type="match status" value="1"/>
</dbReference>
<dbReference type="InterPro" id="IPR051923">
    <property type="entry name" value="Glycosyl_Hydrolase_39"/>
</dbReference>
<keyword evidence="3" id="KW-1185">Reference proteome</keyword>
<evidence type="ECO:0000313" key="3">
    <source>
        <dbReference type="Proteomes" id="UP001500804"/>
    </source>
</evidence>
<dbReference type="EMBL" id="BAABJO010000005">
    <property type="protein sequence ID" value="GAA5116845.1"/>
    <property type="molecule type" value="Genomic_DNA"/>
</dbReference>
<dbReference type="InterPro" id="IPR017853">
    <property type="entry name" value="GH"/>
</dbReference>
<evidence type="ECO:0008006" key="4">
    <source>
        <dbReference type="Google" id="ProtNLM"/>
    </source>
</evidence>
<accession>A0ABP9NGI2</accession>
<dbReference type="RefSeq" id="WP_345604397.1">
    <property type="nucleotide sequence ID" value="NZ_BAABJO010000005.1"/>
</dbReference>